<comment type="catalytic activity">
    <reaction evidence="5 8">
        <text>L-histidine = trans-urocanate + NH4(+)</text>
        <dbReference type="Rhea" id="RHEA:21232"/>
        <dbReference type="ChEBI" id="CHEBI:17771"/>
        <dbReference type="ChEBI" id="CHEBI:28938"/>
        <dbReference type="ChEBI" id="CHEBI:57595"/>
        <dbReference type="EC" id="4.3.1.3"/>
    </reaction>
</comment>
<dbReference type="Gene3D" id="1.10.275.10">
    <property type="entry name" value="Fumarase/aspartase (N-terminal domain)"/>
    <property type="match status" value="1"/>
</dbReference>
<dbReference type="SUPFAM" id="SSF48557">
    <property type="entry name" value="L-aspartase-like"/>
    <property type="match status" value="1"/>
</dbReference>
<evidence type="ECO:0000256" key="5">
    <source>
        <dbReference type="ARBA" id="ARBA00049269"/>
    </source>
</evidence>
<dbReference type="InterPro" id="IPR008948">
    <property type="entry name" value="L-Aspartase-like"/>
</dbReference>
<organism evidence="10 11">
    <name type="scientific">Pedobacter nyackensis</name>
    <dbReference type="NCBI Taxonomy" id="475255"/>
    <lineage>
        <taxon>Bacteria</taxon>
        <taxon>Pseudomonadati</taxon>
        <taxon>Bacteroidota</taxon>
        <taxon>Sphingobacteriia</taxon>
        <taxon>Sphingobacteriales</taxon>
        <taxon>Sphingobacteriaceae</taxon>
        <taxon>Pedobacter</taxon>
    </lineage>
</organism>
<dbReference type="EC" id="4.3.1.3" evidence="2 6"/>
<dbReference type="AlphaFoldDB" id="A0A1W2AC98"/>
<evidence type="ECO:0000256" key="7">
    <source>
        <dbReference type="RuleBase" id="RU003954"/>
    </source>
</evidence>
<dbReference type="InterPro" id="IPR022313">
    <property type="entry name" value="Phe/His_NH3-lyase_AS"/>
</dbReference>
<evidence type="ECO:0000256" key="8">
    <source>
        <dbReference type="RuleBase" id="RU004479"/>
    </source>
</evidence>
<gene>
    <name evidence="10" type="ORF">SAMN04488101_101446</name>
</gene>
<dbReference type="RefSeq" id="WP_084287016.1">
    <property type="nucleotide sequence ID" value="NZ_FWYB01000001.1"/>
</dbReference>
<evidence type="ECO:0000256" key="6">
    <source>
        <dbReference type="NCBIfam" id="TIGR01225"/>
    </source>
</evidence>
<comment type="subcellular location">
    <subcellularLocation>
        <location evidence="9">Cytoplasm</location>
    </subcellularLocation>
</comment>
<dbReference type="FunFam" id="1.20.200.10:FF:000003">
    <property type="entry name" value="Histidine ammonia-lyase"/>
    <property type="match status" value="1"/>
</dbReference>
<dbReference type="PROSITE" id="PS00488">
    <property type="entry name" value="PAL_HISTIDASE"/>
    <property type="match status" value="1"/>
</dbReference>
<dbReference type="Gene3D" id="1.20.200.10">
    <property type="entry name" value="Fumarase/aspartase (Central domain)"/>
    <property type="match status" value="1"/>
</dbReference>
<dbReference type="OrthoDB" id="9806955at2"/>
<evidence type="ECO:0000313" key="11">
    <source>
        <dbReference type="Proteomes" id="UP000192678"/>
    </source>
</evidence>
<evidence type="ECO:0000313" key="10">
    <source>
        <dbReference type="EMBL" id="SMC58071.1"/>
    </source>
</evidence>
<dbReference type="FunFam" id="1.10.275.10:FF:000005">
    <property type="entry name" value="Histidine ammonia-lyase"/>
    <property type="match status" value="1"/>
</dbReference>
<keyword evidence="3 8" id="KW-0369">Histidine metabolism</keyword>
<dbReference type="NCBIfam" id="TIGR01225">
    <property type="entry name" value="hutH"/>
    <property type="match status" value="1"/>
</dbReference>
<dbReference type="CDD" id="cd00332">
    <property type="entry name" value="PAL-HAL"/>
    <property type="match status" value="1"/>
</dbReference>
<proteinExistence type="inferred from homology"/>
<dbReference type="STRING" id="475255.SAMN04488101_101446"/>
<dbReference type="EMBL" id="FWYB01000001">
    <property type="protein sequence ID" value="SMC58071.1"/>
    <property type="molecule type" value="Genomic_DNA"/>
</dbReference>
<name>A0A1W2AC98_9SPHI</name>
<accession>A0A1W2AC98</accession>
<evidence type="ECO:0000256" key="3">
    <source>
        <dbReference type="ARBA" id="ARBA00022808"/>
    </source>
</evidence>
<comment type="similarity">
    <text evidence="7">Belongs to the PAL/histidase family.</text>
</comment>
<dbReference type="NCBIfam" id="NF006871">
    <property type="entry name" value="PRK09367.1"/>
    <property type="match status" value="1"/>
</dbReference>
<evidence type="ECO:0000256" key="1">
    <source>
        <dbReference type="ARBA" id="ARBA00005113"/>
    </source>
</evidence>
<sequence length="525" mass="56647">MSVNQIFNYGSDFLTVSKALAISKGKIKGALSPDTRQKIKRSSEIVEKIALSDKAVYGINTGFGPLCTEMISAEDTKKLQENILKSHAVGVGEPIDEEISSLMLVLKLQALAKGYSGIQEATLDRMIWHLETGAIPLVPKQGSVGASGDLAPLSHLFLPLIGLGKVHYKGAIIATAELLKEHGMLPIALGAKEGLALINGTQFIAAHAVKVVARFHNVLATADITAAMMLEGLMGSAKPFDEGLHQLRPYSGNQHVAANMRNLLADSEIVSSHLNCAKVQDPYSLRCIPQVHGASRNAWVHLKDTLEIEINSVTDNPIIFSEDNTISGGNFHGQPIAMPLDYACLAASEIGNISDRRIYLSLEGNTPGVPKLLMRETGLNSGFMILQYTSAALASENKGLCFPASADSIPTSLGQEDHVSMGSISGRKALQVIENVEKILGIELFCAAQAMDYHAPLKPGKIITAVHDFVRSKVEHLEEDQIMYEMMETTIEMVQSGTILKIAEDLAAKENVAYTTAFTAQFEQF</sequence>
<dbReference type="UniPathway" id="UPA00379">
    <property type="reaction ID" value="UER00549"/>
</dbReference>
<dbReference type="InterPro" id="IPR024083">
    <property type="entry name" value="Fumarase/histidase_N"/>
</dbReference>
<dbReference type="InterPro" id="IPR005921">
    <property type="entry name" value="HutH"/>
</dbReference>
<dbReference type="GO" id="GO:0004397">
    <property type="term" value="F:histidine ammonia-lyase activity"/>
    <property type="evidence" value="ECO:0007669"/>
    <property type="project" value="UniProtKB-UniRule"/>
</dbReference>
<evidence type="ECO:0000256" key="9">
    <source>
        <dbReference type="RuleBase" id="RU004480"/>
    </source>
</evidence>
<dbReference type="Proteomes" id="UP000192678">
    <property type="component" value="Unassembled WGS sequence"/>
</dbReference>
<dbReference type="Pfam" id="PF00221">
    <property type="entry name" value="Lyase_aromatic"/>
    <property type="match status" value="1"/>
</dbReference>
<keyword evidence="11" id="KW-1185">Reference proteome</keyword>
<protein>
    <recommendedName>
        <fullName evidence="2 6">Histidine ammonia-lyase</fullName>
        <ecNumber evidence="2 6">4.3.1.3</ecNumber>
    </recommendedName>
</protein>
<keyword evidence="4 7" id="KW-0456">Lyase</keyword>
<reference evidence="10 11" key="1">
    <citation type="submission" date="2017-04" db="EMBL/GenBank/DDBJ databases">
        <authorList>
            <person name="Afonso C.L."/>
            <person name="Miller P.J."/>
            <person name="Scott M.A."/>
            <person name="Spackman E."/>
            <person name="Goraichik I."/>
            <person name="Dimitrov K.M."/>
            <person name="Suarez D.L."/>
            <person name="Swayne D.E."/>
        </authorList>
    </citation>
    <scope>NUCLEOTIDE SEQUENCE [LARGE SCALE GENOMIC DNA]</scope>
    <source>
        <strain evidence="10 11">DSM 19625</strain>
    </source>
</reference>
<dbReference type="PANTHER" id="PTHR10362">
    <property type="entry name" value="HISTIDINE AMMONIA-LYASE"/>
    <property type="match status" value="1"/>
</dbReference>
<dbReference type="GO" id="GO:0005737">
    <property type="term" value="C:cytoplasm"/>
    <property type="evidence" value="ECO:0007669"/>
    <property type="project" value="UniProtKB-SubCell"/>
</dbReference>
<evidence type="ECO:0000256" key="4">
    <source>
        <dbReference type="ARBA" id="ARBA00023239"/>
    </source>
</evidence>
<dbReference type="GO" id="GO:0019557">
    <property type="term" value="P:L-histidine catabolic process to glutamate and formate"/>
    <property type="evidence" value="ECO:0007669"/>
    <property type="project" value="UniProtKB-UniPathway"/>
</dbReference>
<evidence type="ECO:0000256" key="2">
    <source>
        <dbReference type="ARBA" id="ARBA00012994"/>
    </source>
</evidence>
<dbReference type="GO" id="GO:0019556">
    <property type="term" value="P:L-histidine catabolic process to glutamate and formamide"/>
    <property type="evidence" value="ECO:0007669"/>
    <property type="project" value="UniProtKB-UniPathway"/>
</dbReference>
<dbReference type="InterPro" id="IPR001106">
    <property type="entry name" value="Aromatic_Lyase"/>
</dbReference>
<comment type="pathway">
    <text evidence="1 8">Amino-acid degradation; L-histidine degradation into L-glutamate; N-formimidoyl-L-glutamate from L-histidine: step 1/3.</text>
</comment>